<sequence length="106" mass="11222">MKAGMAGQALNQFDVLVLDAMGVLYAARDDVAELLVPFVRSKAGVVDAASIRAAYMQASLGVLTSREFWTAVQVDPALEDEYLASHRLSPGTGGPITIPTDVLSLE</sequence>
<dbReference type="KEGG" id="bic:LMTR13_08100"/>
<reference evidence="1 2" key="1">
    <citation type="submission" date="2016-07" db="EMBL/GenBank/DDBJ databases">
        <title>Complete genome sequence of Bradyrhizobium icense LMTR 13T, a potential inoculant strain isolated from lima bean (Phaseolus lunatus) in Peru.</title>
        <authorList>
            <person name="Ormeno-Orrillo E."/>
            <person name="Duran D."/>
            <person name="Rogel M.A."/>
            <person name="Rey L."/>
            <person name="Imperial J."/>
            <person name="Ruiz-Argueso T."/>
            <person name="Martinez-Romero E."/>
        </authorList>
    </citation>
    <scope>NUCLEOTIDE SEQUENCE [LARGE SCALE GENOMIC DNA]</scope>
    <source>
        <strain evidence="1 2">LMTR 13</strain>
    </source>
</reference>
<organism evidence="1 2">
    <name type="scientific">Bradyrhizobium icense</name>
    <dbReference type="NCBI Taxonomy" id="1274631"/>
    <lineage>
        <taxon>Bacteria</taxon>
        <taxon>Pseudomonadati</taxon>
        <taxon>Pseudomonadota</taxon>
        <taxon>Alphaproteobacteria</taxon>
        <taxon>Hyphomicrobiales</taxon>
        <taxon>Nitrobacteraceae</taxon>
        <taxon>Bradyrhizobium</taxon>
    </lineage>
</organism>
<evidence type="ECO:0000313" key="2">
    <source>
        <dbReference type="Proteomes" id="UP000092839"/>
    </source>
</evidence>
<proteinExistence type="predicted"/>
<accession>A0A1B1UBL4</accession>
<name>A0A1B1UBL4_9BRAD</name>
<dbReference type="EMBL" id="CP016428">
    <property type="protein sequence ID" value="ANW00149.1"/>
    <property type="molecule type" value="Genomic_DNA"/>
</dbReference>
<protein>
    <submittedName>
        <fullName evidence="1">Uncharacterized protein</fullName>
    </submittedName>
</protein>
<evidence type="ECO:0000313" key="1">
    <source>
        <dbReference type="EMBL" id="ANW00149.1"/>
    </source>
</evidence>
<gene>
    <name evidence="1" type="ORF">LMTR13_08100</name>
</gene>
<keyword evidence="2" id="KW-1185">Reference proteome</keyword>
<dbReference type="AlphaFoldDB" id="A0A1B1UBL4"/>
<dbReference type="Proteomes" id="UP000092839">
    <property type="component" value="Chromosome"/>
</dbReference>